<keyword evidence="3" id="KW-1185">Reference proteome</keyword>
<dbReference type="AlphaFoldDB" id="A0A0A6UGQ7"/>
<proteinExistence type="predicted"/>
<dbReference type="PROSITE" id="PS50801">
    <property type="entry name" value="STAS"/>
    <property type="match status" value="1"/>
</dbReference>
<sequence>MSAGDATVKEHMMDVSAPRITVTATTTELVPGVVRVRAVGDLDAATVPVFRSRLSALLTDEGGGERVELDLSGIDFCDVAGLRALQAVGDAAQAQRPARITAAGPWLDVLLRLCPIPRLLDYAPPPATIE</sequence>
<dbReference type="Pfam" id="PF13466">
    <property type="entry name" value="STAS_2"/>
    <property type="match status" value="1"/>
</dbReference>
<evidence type="ECO:0000313" key="3">
    <source>
        <dbReference type="Proteomes" id="UP000054537"/>
    </source>
</evidence>
<feature type="domain" description="STAS" evidence="1">
    <location>
        <begin position="23"/>
        <end position="104"/>
    </location>
</feature>
<evidence type="ECO:0000313" key="2">
    <source>
        <dbReference type="EMBL" id="KHD73499.1"/>
    </source>
</evidence>
<dbReference type="SUPFAM" id="SSF52091">
    <property type="entry name" value="SpoIIaa-like"/>
    <property type="match status" value="1"/>
</dbReference>
<gene>
    <name evidence="2" type="ORF">MB27_33605</name>
</gene>
<dbReference type="InterPro" id="IPR058548">
    <property type="entry name" value="MlaB-like_STAS"/>
</dbReference>
<name>A0A0A6UGQ7_ACTUT</name>
<dbReference type="InterPro" id="IPR002645">
    <property type="entry name" value="STAS_dom"/>
</dbReference>
<dbReference type="CDD" id="cd07043">
    <property type="entry name" value="STAS_anti-anti-sigma_factors"/>
    <property type="match status" value="1"/>
</dbReference>
<dbReference type="STRING" id="1869.MB27_33605"/>
<evidence type="ECO:0000259" key="1">
    <source>
        <dbReference type="PROSITE" id="PS50801"/>
    </source>
</evidence>
<organism evidence="2 3">
    <name type="scientific">Actinoplanes utahensis</name>
    <dbReference type="NCBI Taxonomy" id="1869"/>
    <lineage>
        <taxon>Bacteria</taxon>
        <taxon>Bacillati</taxon>
        <taxon>Actinomycetota</taxon>
        <taxon>Actinomycetes</taxon>
        <taxon>Micromonosporales</taxon>
        <taxon>Micromonosporaceae</taxon>
        <taxon>Actinoplanes</taxon>
    </lineage>
</organism>
<accession>A0A0A6UGQ7</accession>
<dbReference type="InterPro" id="IPR036513">
    <property type="entry name" value="STAS_dom_sf"/>
</dbReference>
<reference evidence="2 3" key="1">
    <citation type="submission" date="2014-10" db="EMBL/GenBank/DDBJ databases">
        <title>Draft genome sequence of Actinoplanes utahensis NRRL 12052.</title>
        <authorList>
            <person name="Velasco-Bucheli B."/>
            <person name="del Cerro C."/>
            <person name="Hormigo D."/>
            <person name="Garcia J.L."/>
            <person name="Acebal C."/>
            <person name="Arroyo M."/>
            <person name="de la Mata I."/>
        </authorList>
    </citation>
    <scope>NUCLEOTIDE SEQUENCE [LARGE SCALE GENOMIC DNA]</scope>
    <source>
        <strain evidence="2 3">NRRL 12052</strain>
    </source>
</reference>
<protein>
    <recommendedName>
        <fullName evidence="1">STAS domain-containing protein</fullName>
    </recommendedName>
</protein>
<dbReference type="Gene3D" id="3.30.750.24">
    <property type="entry name" value="STAS domain"/>
    <property type="match status" value="1"/>
</dbReference>
<comment type="caution">
    <text evidence="2">The sequence shown here is derived from an EMBL/GenBank/DDBJ whole genome shotgun (WGS) entry which is preliminary data.</text>
</comment>
<dbReference type="Proteomes" id="UP000054537">
    <property type="component" value="Unassembled WGS sequence"/>
</dbReference>
<dbReference type="EMBL" id="JRTT01000130">
    <property type="protein sequence ID" value="KHD73499.1"/>
    <property type="molecule type" value="Genomic_DNA"/>
</dbReference>